<dbReference type="InterPro" id="IPR041522">
    <property type="entry name" value="CdaR_GGDEF"/>
</dbReference>
<evidence type="ECO:0000259" key="2">
    <source>
        <dbReference type="Pfam" id="PF07905"/>
    </source>
</evidence>
<dbReference type="InterPro" id="IPR009057">
    <property type="entry name" value="Homeodomain-like_sf"/>
</dbReference>
<accession>A0A1M6DUC0</accession>
<dbReference type="PANTHER" id="PTHR33744">
    <property type="entry name" value="CARBOHYDRATE DIACID REGULATOR"/>
    <property type="match status" value="1"/>
</dbReference>
<dbReference type="Pfam" id="PF17853">
    <property type="entry name" value="GGDEF_2"/>
    <property type="match status" value="1"/>
</dbReference>
<keyword evidence="6" id="KW-1185">Reference proteome</keyword>
<dbReference type="InterPro" id="IPR012914">
    <property type="entry name" value="PucR_dom"/>
</dbReference>
<dbReference type="SUPFAM" id="SSF46689">
    <property type="entry name" value="Homeodomain-like"/>
    <property type="match status" value="1"/>
</dbReference>
<evidence type="ECO:0000313" key="6">
    <source>
        <dbReference type="Proteomes" id="UP000322917"/>
    </source>
</evidence>
<protein>
    <submittedName>
        <fullName evidence="5">PucR C-terminal helix-turn-helix domain-containing protein</fullName>
    </submittedName>
</protein>
<comment type="similarity">
    <text evidence="1">Belongs to the CdaR family.</text>
</comment>
<dbReference type="InterPro" id="IPR051448">
    <property type="entry name" value="CdaR-like_regulators"/>
</dbReference>
<dbReference type="EMBL" id="FQZD01000007">
    <property type="protein sequence ID" value="SHI76730.1"/>
    <property type="molecule type" value="Genomic_DNA"/>
</dbReference>
<organism evidence="5 6">
    <name type="scientific">Propionispora hippei DSM 15287</name>
    <dbReference type="NCBI Taxonomy" id="1123003"/>
    <lineage>
        <taxon>Bacteria</taxon>
        <taxon>Bacillati</taxon>
        <taxon>Bacillota</taxon>
        <taxon>Negativicutes</taxon>
        <taxon>Selenomonadales</taxon>
        <taxon>Sporomusaceae</taxon>
        <taxon>Propionispora</taxon>
    </lineage>
</organism>
<dbReference type="AlphaFoldDB" id="A0A1M6DUC0"/>
<dbReference type="InterPro" id="IPR042070">
    <property type="entry name" value="PucR_C-HTH_sf"/>
</dbReference>
<evidence type="ECO:0000313" key="5">
    <source>
        <dbReference type="EMBL" id="SHI76730.1"/>
    </source>
</evidence>
<feature type="domain" description="CdaR GGDEF-like" evidence="4">
    <location>
        <begin position="151"/>
        <end position="287"/>
    </location>
</feature>
<evidence type="ECO:0000259" key="3">
    <source>
        <dbReference type="Pfam" id="PF13556"/>
    </source>
</evidence>
<evidence type="ECO:0000256" key="1">
    <source>
        <dbReference type="ARBA" id="ARBA00006754"/>
    </source>
</evidence>
<evidence type="ECO:0000259" key="4">
    <source>
        <dbReference type="Pfam" id="PF17853"/>
    </source>
</evidence>
<feature type="domain" description="Purine catabolism PurC-like" evidence="2">
    <location>
        <begin position="6"/>
        <end position="125"/>
    </location>
</feature>
<dbReference type="Proteomes" id="UP000322917">
    <property type="component" value="Unassembled WGS sequence"/>
</dbReference>
<name>A0A1M6DUC0_9FIRM</name>
<dbReference type="OrthoDB" id="9792148at2"/>
<dbReference type="PANTHER" id="PTHR33744:SF1">
    <property type="entry name" value="DNA-BINDING TRANSCRIPTIONAL ACTIVATOR ADER"/>
    <property type="match status" value="1"/>
</dbReference>
<reference evidence="5 6" key="1">
    <citation type="submission" date="2016-11" db="EMBL/GenBank/DDBJ databases">
        <authorList>
            <person name="Varghese N."/>
            <person name="Submissions S."/>
        </authorList>
    </citation>
    <scope>NUCLEOTIDE SEQUENCE [LARGE SCALE GENOMIC DNA]</scope>
    <source>
        <strain evidence="5 6">DSM 15287</strain>
    </source>
</reference>
<proteinExistence type="inferred from homology"/>
<dbReference type="Gene3D" id="1.10.10.2840">
    <property type="entry name" value="PucR C-terminal helix-turn-helix domain"/>
    <property type="match status" value="1"/>
</dbReference>
<dbReference type="InterPro" id="IPR025736">
    <property type="entry name" value="PucR_C-HTH_dom"/>
</dbReference>
<dbReference type="Pfam" id="PF13556">
    <property type="entry name" value="HTH_30"/>
    <property type="match status" value="1"/>
</dbReference>
<dbReference type="RefSeq" id="WP_149733836.1">
    <property type="nucleotide sequence ID" value="NZ_FQZD01000007.1"/>
</dbReference>
<sequence>MISCREVVNLASLTKLQIVAGHTGLNRLVRWVHFIDLPDVLPWVQGGELLIITGIGLQGDTEKLKELVRGIINKKLAGLIINVGPYIQDIPAEVLQLADQAHFPIFALPWEVKIIEVTRDICSHIVRKQTEERSIKDFLEQLLFFPLADPEVLIQRAAYYGYDLARPHQVAVISPRNLTEYLEAQKLKDENALMAFKMRFGNVVQDILARWDRKILQTLCGDDIVLLVPYDSEPAGVRQNLELLTRVWTQLAGEMPELAIIVALGGRFAALPEARRSYLEASRVLRLFGGLRRAARPVYAYERLGIYKLLFEIGPEKLALYYQEIIEPLHEYDRRNNTELIDTLFAYFEENCNAAQTAKRLFVHRNTLDYRLKKIEDISGRDLDDPYDRLTLQLGVIMGKQMDSSVFSLDSPS</sequence>
<gene>
    <name evidence="5" type="ORF">SAMN02745170_01001</name>
</gene>
<feature type="domain" description="PucR C-terminal helix-turn-helix" evidence="3">
    <location>
        <begin position="340"/>
        <end position="396"/>
    </location>
</feature>
<dbReference type="Pfam" id="PF07905">
    <property type="entry name" value="PucR"/>
    <property type="match status" value="1"/>
</dbReference>